<feature type="region of interest" description="Disordered" evidence="1">
    <location>
        <begin position="265"/>
        <end position="284"/>
    </location>
</feature>
<reference evidence="2" key="1">
    <citation type="submission" date="2023-03" db="EMBL/GenBank/DDBJ databases">
        <title>Massive genome expansion in bonnet fungi (Mycena s.s.) driven by repeated elements and novel gene families across ecological guilds.</title>
        <authorList>
            <consortium name="Lawrence Berkeley National Laboratory"/>
            <person name="Harder C.B."/>
            <person name="Miyauchi S."/>
            <person name="Viragh M."/>
            <person name="Kuo A."/>
            <person name="Thoen E."/>
            <person name="Andreopoulos B."/>
            <person name="Lu D."/>
            <person name="Skrede I."/>
            <person name="Drula E."/>
            <person name="Henrissat B."/>
            <person name="Morin E."/>
            <person name="Kohler A."/>
            <person name="Barry K."/>
            <person name="LaButti K."/>
            <person name="Morin E."/>
            <person name="Salamov A."/>
            <person name="Lipzen A."/>
            <person name="Mereny Z."/>
            <person name="Hegedus B."/>
            <person name="Baldrian P."/>
            <person name="Stursova M."/>
            <person name="Weitz H."/>
            <person name="Taylor A."/>
            <person name="Grigoriev I.V."/>
            <person name="Nagy L.G."/>
            <person name="Martin F."/>
            <person name="Kauserud H."/>
        </authorList>
    </citation>
    <scope>NUCLEOTIDE SEQUENCE</scope>
    <source>
        <strain evidence="2">CBHHK002</strain>
    </source>
</reference>
<evidence type="ECO:0000256" key="1">
    <source>
        <dbReference type="SAM" id="MobiDB-lite"/>
    </source>
</evidence>
<feature type="region of interest" description="Disordered" evidence="1">
    <location>
        <begin position="76"/>
        <end position="108"/>
    </location>
</feature>
<gene>
    <name evidence="2" type="ORF">DFH08DRAFT_807333</name>
</gene>
<accession>A0AAD7EV28</accession>
<comment type="caution">
    <text evidence="2">The sequence shown here is derived from an EMBL/GenBank/DDBJ whole genome shotgun (WGS) entry which is preliminary data.</text>
</comment>
<dbReference type="Proteomes" id="UP001218218">
    <property type="component" value="Unassembled WGS sequence"/>
</dbReference>
<protein>
    <submittedName>
        <fullName evidence="2">Uncharacterized protein</fullName>
    </submittedName>
</protein>
<dbReference type="AlphaFoldDB" id="A0AAD7EV28"/>
<keyword evidence="3" id="KW-1185">Reference proteome</keyword>
<sequence>MYLALKPTNLGLRLELLVTRTKFDVAQESLGCGCPPVMGTSRKRWKRCYLRSQQLECREKDCHRVYQLSPGRPWTGHPEWGRGGQSPCGGRSRSRRTGAAAEEEGERERATNWVLGMVEVPPFFPLPPESSTGLPPPSNSGGSWCSSYQWARRTFLEHCKVLEPPISFFEYLHLNSQFGDFWLVDMNFQLPPPIQPPPPGGTKGGRWHFDFAPLTRWCSFLVAYFPPLPLYPNGNLICGIFRQRMYKATYIEAENRLQNTASVNTGCSDASELTPDPRWTTRTLGHDHERAPHVVQRTHGRRRELHVQRLLRGVEVLPHASSSIESSVGATVDTVDVFVGSDNAGSNRGGDAGDGMRRAPALRPATRWGRLGVVGVVAGHFLGREGISRSPRRASIFMVAWFAKRVMAGGREVSQVEVGEEGQDA</sequence>
<evidence type="ECO:0000313" key="3">
    <source>
        <dbReference type="Proteomes" id="UP001218218"/>
    </source>
</evidence>
<dbReference type="EMBL" id="JARIHO010000015">
    <property type="protein sequence ID" value="KAJ7350008.1"/>
    <property type="molecule type" value="Genomic_DNA"/>
</dbReference>
<organism evidence="2 3">
    <name type="scientific">Mycena albidolilacea</name>
    <dbReference type="NCBI Taxonomy" id="1033008"/>
    <lineage>
        <taxon>Eukaryota</taxon>
        <taxon>Fungi</taxon>
        <taxon>Dikarya</taxon>
        <taxon>Basidiomycota</taxon>
        <taxon>Agaricomycotina</taxon>
        <taxon>Agaricomycetes</taxon>
        <taxon>Agaricomycetidae</taxon>
        <taxon>Agaricales</taxon>
        <taxon>Marasmiineae</taxon>
        <taxon>Mycenaceae</taxon>
        <taxon>Mycena</taxon>
    </lineage>
</organism>
<evidence type="ECO:0000313" key="2">
    <source>
        <dbReference type="EMBL" id="KAJ7350008.1"/>
    </source>
</evidence>
<name>A0AAD7EV28_9AGAR</name>
<proteinExistence type="predicted"/>